<comment type="similarity">
    <text evidence="1">Belongs to the sigma-70 factor family. ECF subfamily.</text>
</comment>
<dbReference type="CDD" id="cd06171">
    <property type="entry name" value="Sigma70_r4"/>
    <property type="match status" value="1"/>
</dbReference>
<dbReference type="SUPFAM" id="SSF88946">
    <property type="entry name" value="Sigma2 domain of RNA polymerase sigma factors"/>
    <property type="match status" value="1"/>
</dbReference>
<dbReference type="Gene3D" id="1.10.10.10">
    <property type="entry name" value="Winged helix-like DNA-binding domain superfamily/Winged helix DNA-binding domain"/>
    <property type="match status" value="1"/>
</dbReference>
<keyword evidence="4" id="KW-0804">Transcription</keyword>
<sequence length="213" mass="22573">MGDSVWPGEQVVVAAQQGDVDALAELVAASHPNVRRFALSLCASREDAEDAAQEALIVLYRKVGMLRASGALASWMFRIVRNECLRRARTVRRNAAPPQHREADDVVSSAEEEVLRRLEAGLVAEAIAALPADQRRVLVMRDVQGHSGRAVSDALGLSTAAMKSRLHRARAAVRVALGPAAEPSYAPPSGRVAGSATGRVADRVAGRAAGGER</sequence>
<evidence type="ECO:0000256" key="1">
    <source>
        <dbReference type="ARBA" id="ARBA00010641"/>
    </source>
</evidence>
<dbReference type="InterPro" id="IPR013325">
    <property type="entry name" value="RNA_pol_sigma_r2"/>
</dbReference>
<evidence type="ECO:0000256" key="5">
    <source>
        <dbReference type="SAM" id="MobiDB-lite"/>
    </source>
</evidence>
<protein>
    <submittedName>
        <fullName evidence="8">Sigma-70 family RNA polymerase sigma factor</fullName>
    </submittedName>
</protein>
<dbReference type="InterPro" id="IPR014284">
    <property type="entry name" value="RNA_pol_sigma-70_dom"/>
</dbReference>
<dbReference type="InterPro" id="IPR039425">
    <property type="entry name" value="RNA_pol_sigma-70-like"/>
</dbReference>
<comment type="caution">
    <text evidence="8">The sequence shown here is derived from an EMBL/GenBank/DDBJ whole genome shotgun (WGS) entry which is preliminary data.</text>
</comment>
<gene>
    <name evidence="8" type="ORF">GCM10023235_37210</name>
</gene>
<feature type="domain" description="RNA polymerase sigma factor 70 region 4 type 2" evidence="7">
    <location>
        <begin position="123"/>
        <end position="172"/>
    </location>
</feature>
<dbReference type="Gene3D" id="1.10.1740.10">
    <property type="match status" value="1"/>
</dbReference>
<dbReference type="InterPro" id="IPR013324">
    <property type="entry name" value="RNA_pol_sigma_r3/r4-like"/>
</dbReference>
<evidence type="ECO:0000256" key="4">
    <source>
        <dbReference type="ARBA" id="ARBA00023163"/>
    </source>
</evidence>
<dbReference type="SUPFAM" id="SSF88659">
    <property type="entry name" value="Sigma3 and sigma4 domains of RNA polymerase sigma factors"/>
    <property type="match status" value="1"/>
</dbReference>
<dbReference type="InterPro" id="IPR007627">
    <property type="entry name" value="RNA_pol_sigma70_r2"/>
</dbReference>
<accession>A0ABP9DVR6</accession>
<dbReference type="PANTHER" id="PTHR43133">
    <property type="entry name" value="RNA POLYMERASE ECF-TYPE SIGMA FACTO"/>
    <property type="match status" value="1"/>
</dbReference>
<dbReference type="EMBL" id="BAABIS010000001">
    <property type="protein sequence ID" value="GAA4856211.1"/>
    <property type="molecule type" value="Genomic_DNA"/>
</dbReference>
<keyword evidence="2" id="KW-0805">Transcription regulation</keyword>
<evidence type="ECO:0000259" key="7">
    <source>
        <dbReference type="Pfam" id="PF08281"/>
    </source>
</evidence>
<keyword evidence="3" id="KW-0731">Sigma factor</keyword>
<feature type="compositionally biased region" description="Basic and acidic residues" evidence="5">
    <location>
        <begin position="200"/>
        <end position="213"/>
    </location>
</feature>
<evidence type="ECO:0000313" key="8">
    <source>
        <dbReference type="EMBL" id="GAA4856211.1"/>
    </source>
</evidence>
<dbReference type="Pfam" id="PF08281">
    <property type="entry name" value="Sigma70_r4_2"/>
    <property type="match status" value="1"/>
</dbReference>
<dbReference type="PANTHER" id="PTHR43133:SF51">
    <property type="entry name" value="RNA POLYMERASE SIGMA FACTOR"/>
    <property type="match status" value="1"/>
</dbReference>
<dbReference type="Proteomes" id="UP001501752">
    <property type="component" value="Unassembled WGS sequence"/>
</dbReference>
<dbReference type="RefSeq" id="WP_345697967.1">
    <property type="nucleotide sequence ID" value="NZ_BAABIS010000001.1"/>
</dbReference>
<evidence type="ECO:0000313" key="9">
    <source>
        <dbReference type="Proteomes" id="UP001501752"/>
    </source>
</evidence>
<dbReference type="Pfam" id="PF04542">
    <property type="entry name" value="Sigma70_r2"/>
    <property type="match status" value="1"/>
</dbReference>
<evidence type="ECO:0000256" key="3">
    <source>
        <dbReference type="ARBA" id="ARBA00023082"/>
    </source>
</evidence>
<dbReference type="InterPro" id="IPR013249">
    <property type="entry name" value="RNA_pol_sigma70_r4_t2"/>
</dbReference>
<evidence type="ECO:0000256" key="2">
    <source>
        <dbReference type="ARBA" id="ARBA00023015"/>
    </source>
</evidence>
<dbReference type="NCBIfam" id="TIGR02937">
    <property type="entry name" value="sigma70-ECF"/>
    <property type="match status" value="1"/>
</dbReference>
<keyword evidence="9" id="KW-1185">Reference proteome</keyword>
<reference evidence="9" key="1">
    <citation type="journal article" date="2019" name="Int. J. Syst. Evol. Microbiol.">
        <title>The Global Catalogue of Microorganisms (GCM) 10K type strain sequencing project: providing services to taxonomists for standard genome sequencing and annotation.</title>
        <authorList>
            <consortium name="The Broad Institute Genomics Platform"/>
            <consortium name="The Broad Institute Genome Sequencing Center for Infectious Disease"/>
            <person name="Wu L."/>
            <person name="Ma J."/>
        </authorList>
    </citation>
    <scope>NUCLEOTIDE SEQUENCE [LARGE SCALE GENOMIC DNA]</scope>
    <source>
        <strain evidence="9">JCM 13006</strain>
    </source>
</reference>
<feature type="region of interest" description="Disordered" evidence="5">
    <location>
        <begin position="180"/>
        <end position="213"/>
    </location>
</feature>
<evidence type="ECO:0000259" key="6">
    <source>
        <dbReference type="Pfam" id="PF04542"/>
    </source>
</evidence>
<organism evidence="8 9">
    <name type="scientific">Kitasatospora terrestris</name>
    <dbReference type="NCBI Taxonomy" id="258051"/>
    <lineage>
        <taxon>Bacteria</taxon>
        <taxon>Bacillati</taxon>
        <taxon>Actinomycetota</taxon>
        <taxon>Actinomycetes</taxon>
        <taxon>Kitasatosporales</taxon>
        <taxon>Streptomycetaceae</taxon>
        <taxon>Kitasatospora</taxon>
    </lineage>
</organism>
<dbReference type="InterPro" id="IPR036388">
    <property type="entry name" value="WH-like_DNA-bd_sf"/>
</dbReference>
<feature type="domain" description="RNA polymerase sigma-70 region 2" evidence="6">
    <location>
        <begin position="26"/>
        <end position="93"/>
    </location>
</feature>
<proteinExistence type="inferred from homology"/>
<name>A0ABP9DVR6_9ACTN</name>